<feature type="transmembrane region" description="Helical" evidence="5">
    <location>
        <begin position="134"/>
        <end position="155"/>
    </location>
</feature>
<dbReference type="GO" id="GO:0042391">
    <property type="term" value="P:regulation of membrane potential"/>
    <property type="evidence" value="ECO:0007669"/>
    <property type="project" value="TreeGrafter"/>
</dbReference>
<keyword evidence="4 5" id="KW-0472">Membrane</keyword>
<keyword evidence="2 5" id="KW-0812">Transmembrane</keyword>
<comment type="subcellular location">
    <subcellularLocation>
        <location evidence="1">Membrane</location>
        <topology evidence="1">Multi-pass membrane protein</topology>
    </subcellularLocation>
</comment>
<evidence type="ECO:0000259" key="6">
    <source>
        <dbReference type="Pfam" id="PF00520"/>
    </source>
</evidence>
<keyword evidence="8" id="KW-1185">Reference proteome</keyword>
<gene>
    <name evidence="7" type="ORF">TCAL_11195</name>
</gene>
<dbReference type="EMBL" id="VCGU01000002">
    <property type="protein sequence ID" value="TRY79578.1"/>
    <property type="molecule type" value="Genomic_DNA"/>
</dbReference>
<feature type="transmembrane region" description="Helical" evidence="5">
    <location>
        <begin position="94"/>
        <end position="113"/>
    </location>
</feature>
<sequence>MGSQNPEPNAEVLLFLQVLSLGAEVMPEYKLQSPRIHKWTILHYSPFKALWDWIILVLVIYTAVFTPYVAAFLLNEPGYSASPSETENYTDDPIVIIDLLVDIMFIIDILINFRTTYVSENDEVVSTPSKIAVHYFRGWFIIDLVAAIPFDLLLFGSDTDETTTLIGLLKTARLLRLVRVARKIDRYSEYGAAVLILLMATFALIAHWLACIWYAIGYAERSGPGRHIGWLASLANATDQPYTANNTGGPSIKASSTLGSVSPTQKKLISVQLSSDLRI</sequence>
<name>A0A553PPH2_TIGCA</name>
<dbReference type="PANTHER" id="PTHR10217:SF548">
    <property type="entry name" value="GH12235P"/>
    <property type="match status" value="1"/>
</dbReference>
<dbReference type="GO" id="GO:0005242">
    <property type="term" value="F:inward rectifier potassium channel activity"/>
    <property type="evidence" value="ECO:0007669"/>
    <property type="project" value="TreeGrafter"/>
</dbReference>
<dbReference type="OMA" id="WINDPAS"/>
<comment type="caution">
    <text evidence="7">The sequence shown here is derived from an EMBL/GenBank/DDBJ whole genome shotgun (WGS) entry which is preliminary data.</text>
</comment>
<dbReference type="Pfam" id="PF00520">
    <property type="entry name" value="Ion_trans"/>
    <property type="match status" value="1"/>
</dbReference>
<dbReference type="AlphaFoldDB" id="A0A553PPH2"/>
<evidence type="ECO:0000256" key="3">
    <source>
        <dbReference type="ARBA" id="ARBA00022989"/>
    </source>
</evidence>
<evidence type="ECO:0000256" key="5">
    <source>
        <dbReference type="SAM" id="Phobius"/>
    </source>
</evidence>
<proteinExistence type="predicted"/>
<accession>A0A553PPH2</accession>
<evidence type="ECO:0000313" key="8">
    <source>
        <dbReference type="Proteomes" id="UP000318571"/>
    </source>
</evidence>
<dbReference type="InterPro" id="IPR005821">
    <property type="entry name" value="Ion_trans_dom"/>
</dbReference>
<protein>
    <recommendedName>
        <fullName evidence="6">Ion transport domain-containing protein</fullName>
    </recommendedName>
</protein>
<evidence type="ECO:0000256" key="2">
    <source>
        <dbReference type="ARBA" id="ARBA00022692"/>
    </source>
</evidence>
<evidence type="ECO:0000256" key="1">
    <source>
        <dbReference type="ARBA" id="ARBA00004141"/>
    </source>
</evidence>
<dbReference type="Proteomes" id="UP000318571">
    <property type="component" value="Chromosome 6"/>
</dbReference>
<organism evidence="7 8">
    <name type="scientific">Tigriopus californicus</name>
    <name type="common">Marine copepod</name>
    <dbReference type="NCBI Taxonomy" id="6832"/>
    <lineage>
        <taxon>Eukaryota</taxon>
        <taxon>Metazoa</taxon>
        <taxon>Ecdysozoa</taxon>
        <taxon>Arthropoda</taxon>
        <taxon>Crustacea</taxon>
        <taxon>Multicrustacea</taxon>
        <taxon>Hexanauplia</taxon>
        <taxon>Copepoda</taxon>
        <taxon>Harpacticoida</taxon>
        <taxon>Harpacticidae</taxon>
        <taxon>Tigriopus</taxon>
    </lineage>
</organism>
<dbReference type="SUPFAM" id="SSF81324">
    <property type="entry name" value="Voltage-gated potassium channels"/>
    <property type="match status" value="1"/>
</dbReference>
<dbReference type="Gene3D" id="1.10.287.70">
    <property type="match status" value="1"/>
</dbReference>
<dbReference type="STRING" id="6832.A0A553PPH2"/>
<reference evidence="7 8" key="1">
    <citation type="journal article" date="2018" name="Nat. Ecol. Evol.">
        <title>Genomic signatures of mitonuclear coevolution across populations of Tigriopus californicus.</title>
        <authorList>
            <person name="Barreto F.S."/>
            <person name="Watson E.T."/>
            <person name="Lima T.G."/>
            <person name="Willett C.S."/>
            <person name="Edmands S."/>
            <person name="Li W."/>
            <person name="Burton R.S."/>
        </authorList>
    </citation>
    <scope>NUCLEOTIDE SEQUENCE [LARGE SCALE GENOMIC DNA]</scope>
    <source>
        <strain evidence="7 8">San Diego</strain>
    </source>
</reference>
<dbReference type="GO" id="GO:0005886">
    <property type="term" value="C:plasma membrane"/>
    <property type="evidence" value="ECO:0007669"/>
    <property type="project" value="TreeGrafter"/>
</dbReference>
<keyword evidence="3 5" id="KW-1133">Transmembrane helix</keyword>
<dbReference type="PRINTS" id="PR01463">
    <property type="entry name" value="EAGCHANLFMLY"/>
</dbReference>
<feature type="domain" description="Ion transport" evidence="6">
    <location>
        <begin position="50"/>
        <end position="219"/>
    </location>
</feature>
<dbReference type="PANTHER" id="PTHR10217">
    <property type="entry name" value="VOLTAGE AND LIGAND GATED POTASSIUM CHANNEL"/>
    <property type="match status" value="1"/>
</dbReference>
<feature type="transmembrane region" description="Helical" evidence="5">
    <location>
        <begin position="190"/>
        <end position="216"/>
    </location>
</feature>
<evidence type="ECO:0000256" key="4">
    <source>
        <dbReference type="ARBA" id="ARBA00023136"/>
    </source>
</evidence>
<evidence type="ECO:0000313" key="7">
    <source>
        <dbReference type="EMBL" id="TRY79578.1"/>
    </source>
</evidence>
<dbReference type="InterPro" id="IPR003938">
    <property type="entry name" value="K_chnl_volt-dep_EAG/ELK/ERG"/>
</dbReference>
<dbReference type="InterPro" id="IPR050818">
    <property type="entry name" value="KCNH_animal-type"/>
</dbReference>
<feature type="transmembrane region" description="Helical" evidence="5">
    <location>
        <begin position="50"/>
        <end position="74"/>
    </location>
</feature>